<evidence type="ECO:0000256" key="1">
    <source>
        <dbReference type="SAM" id="MobiDB-lite"/>
    </source>
</evidence>
<accession>A0A515D2R3</accession>
<evidence type="ECO:0000313" key="3">
    <source>
        <dbReference type="Proteomes" id="UP000317572"/>
    </source>
</evidence>
<dbReference type="EMBL" id="CP033893">
    <property type="protein sequence ID" value="QDL34650.1"/>
    <property type="molecule type" value="Genomic_DNA"/>
</dbReference>
<feature type="compositionally biased region" description="Polar residues" evidence="1">
    <location>
        <begin position="1"/>
        <end position="10"/>
    </location>
</feature>
<evidence type="ECO:0000313" key="2">
    <source>
        <dbReference type="EMBL" id="QDL34650.1"/>
    </source>
</evidence>
<dbReference type="Proteomes" id="UP000317572">
    <property type="component" value="Chromosome"/>
</dbReference>
<feature type="region of interest" description="Disordered" evidence="1">
    <location>
        <begin position="1"/>
        <end position="43"/>
    </location>
</feature>
<gene>
    <name evidence="2" type="ORF">EGO53_24025</name>
</gene>
<reference evidence="2 3" key="1">
    <citation type="submission" date="2018-11" db="EMBL/GenBank/DDBJ databases">
        <title>The first complete genome of Serratia liquefaciens isolated from metalophyte plant revel distinctness adaptive mechanisms in an extreme habitat.</title>
        <authorList>
            <person name="Caneschi W.L."/>
            <person name="Sanchez A.B."/>
            <person name="Felestrino E.B."/>
            <person name="Assis R.A.B."/>
            <person name="Lemes C.G.C."/>
            <person name="Cordeiro I.F."/>
            <person name="Fonseca N.P."/>
            <person name="Villa M."/>
            <person name="Vieira I.T."/>
            <person name="Moraes L.A."/>
            <person name="Kamino L.H.Y."/>
            <person name="do Carmo F."/>
            <person name="Garcia C.M."/>
            <person name="Almeida N.F."/>
            <person name="Silva R.S."/>
            <person name="Ferro J.A."/>
            <person name="Ferro M.I.T."/>
            <person name="Varani A.M."/>
            <person name="Ferreira R.M."/>
            <person name="dos Santos V.L."/>
            <person name="Silva U.C."/>
            <person name="Setubal J.C."/>
            <person name="Moreira L.M."/>
        </authorList>
    </citation>
    <scope>NUCLEOTIDE SEQUENCE [LARGE SCALE GENOMIC DNA]</scope>
    <source>
        <strain evidence="2 3">FG3</strain>
    </source>
</reference>
<dbReference type="RefSeq" id="WP_142816195.1">
    <property type="nucleotide sequence ID" value="NZ_CP033893.1"/>
</dbReference>
<protein>
    <submittedName>
        <fullName evidence="2">Uncharacterized protein</fullName>
    </submittedName>
</protein>
<name>A0A515D2R3_SERLI</name>
<sequence length="129" mass="14381">MKKLNQQSRSGWGGQRTGAGAPVGNTNAVKHGERSRRAFSPPAGCEQLSPLELLPIRNLIITVRMGELWRTAPISDPAAWRELMLLDGMIWQHILRKSKSMLSTSRLELRLAKSHLAQSKAARRSDSKK</sequence>
<organism evidence="2 3">
    <name type="scientific">Serratia liquefaciens</name>
    <dbReference type="NCBI Taxonomy" id="614"/>
    <lineage>
        <taxon>Bacteria</taxon>
        <taxon>Pseudomonadati</taxon>
        <taxon>Pseudomonadota</taxon>
        <taxon>Gammaproteobacteria</taxon>
        <taxon>Enterobacterales</taxon>
        <taxon>Yersiniaceae</taxon>
        <taxon>Serratia</taxon>
    </lineage>
</organism>
<proteinExistence type="predicted"/>
<dbReference type="AlphaFoldDB" id="A0A515D2R3"/>